<sequence>MWCGPRKKLVECSPWLWSRDGPRACCGCWWCVPHTRALTGALEGRCARSDCSSSGVDVCGLDQVDAPLSGSNDPDQVIASSFPDTGDTAALTGRAEGWR</sequence>
<reference evidence="2 3" key="1">
    <citation type="submission" date="2024-04" db="EMBL/GenBank/DDBJ databases">
        <authorList>
            <person name="Waldvogel A.-M."/>
            <person name="Schoenle A."/>
        </authorList>
    </citation>
    <scope>NUCLEOTIDE SEQUENCE [LARGE SCALE GENOMIC DNA]</scope>
</reference>
<evidence type="ECO:0000313" key="3">
    <source>
        <dbReference type="Proteomes" id="UP001497482"/>
    </source>
</evidence>
<name>A0AAV2LW00_KNICA</name>
<keyword evidence="3" id="KW-1185">Reference proteome</keyword>
<feature type="region of interest" description="Disordered" evidence="1">
    <location>
        <begin position="78"/>
        <end position="99"/>
    </location>
</feature>
<proteinExistence type="predicted"/>
<organism evidence="2 3">
    <name type="scientific">Knipowitschia caucasica</name>
    <name type="common">Caucasian dwarf goby</name>
    <name type="synonym">Pomatoschistus caucasicus</name>
    <dbReference type="NCBI Taxonomy" id="637954"/>
    <lineage>
        <taxon>Eukaryota</taxon>
        <taxon>Metazoa</taxon>
        <taxon>Chordata</taxon>
        <taxon>Craniata</taxon>
        <taxon>Vertebrata</taxon>
        <taxon>Euteleostomi</taxon>
        <taxon>Actinopterygii</taxon>
        <taxon>Neopterygii</taxon>
        <taxon>Teleostei</taxon>
        <taxon>Neoteleostei</taxon>
        <taxon>Acanthomorphata</taxon>
        <taxon>Gobiaria</taxon>
        <taxon>Gobiiformes</taxon>
        <taxon>Gobioidei</taxon>
        <taxon>Gobiidae</taxon>
        <taxon>Gobiinae</taxon>
        <taxon>Knipowitschia</taxon>
    </lineage>
</organism>
<dbReference type="EMBL" id="OZ035827">
    <property type="protein sequence ID" value="CAL1605239.1"/>
    <property type="molecule type" value="Genomic_DNA"/>
</dbReference>
<accession>A0AAV2LW00</accession>
<protein>
    <submittedName>
        <fullName evidence="2">Uncharacterized protein</fullName>
    </submittedName>
</protein>
<dbReference type="Proteomes" id="UP001497482">
    <property type="component" value="Chromosome 5"/>
</dbReference>
<dbReference type="AlphaFoldDB" id="A0AAV2LW00"/>
<evidence type="ECO:0000256" key="1">
    <source>
        <dbReference type="SAM" id="MobiDB-lite"/>
    </source>
</evidence>
<gene>
    <name evidence="2" type="ORF">KC01_LOCUS32655</name>
</gene>
<evidence type="ECO:0000313" key="2">
    <source>
        <dbReference type="EMBL" id="CAL1605239.1"/>
    </source>
</evidence>